<dbReference type="Proteomes" id="UP000238701">
    <property type="component" value="Unassembled WGS sequence"/>
</dbReference>
<dbReference type="AlphaFoldDB" id="A0A2U3L2B7"/>
<organism evidence="2 3">
    <name type="scientific">Candidatus Sulfotelmatobacter kueseliae</name>
    <dbReference type="NCBI Taxonomy" id="2042962"/>
    <lineage>
        <taxon>Bacteria</taxon>
        <taxon>Pseudomonadati</taxon>
        <taxon>Acidobacteriota</taxon>
        <taxon>Terriglobia</taxon>
        <taxon>Terriglobales</taxon>
        <taxon>Candidatus Korobacteraceae</taxon>
        <taxon>Candidatus Sulfotelmatobacter</taxon>
    </lineage>
</organism>
<feature type="transmembrane region" description="Helical" evidence="1">
    <location>
        <begin position="12"/>
        <end position="33"/>
    </location>
</feature>
<keyword evidence="1" id="KW-0812">Transmembrane</keyword>
<dbReference type="EMBL" id="OMOD01000159">
    <property type="protein sequence ID" value="SPF46053.1"/>
    <property type="molecule type" value="Genomic_DNA"/>
</dbReference>
<protein>
    <submittedName>
        <fullName evidence="2">Uncharacterized protein</fullName>
    </submittedName>
</protein>
<evidence type="ECO:0000256" key="1">
    <source>
        <dbReference type="SAM" id="Phobius"/>
    </source>
</evidence>
<evidence type="ECO:0000313" key="2">
    <source>
        <dbReference type="EMBL" id="SPF46053.1"/>
    </source>
</evidence>
<accession>A0A2U3L2B7</accession>
<gene>
    <name evidence="2" type="ORF">SBA1_630002</name>
</gene>
<keyword evidence="1" id="KW-1133">Transmembrane helix</keyword>
<proteinExistence type="predicted"/>
<keyword evidence="1" id="KW-0472">Membrane</keyword>
<evidence type="ECO:0000313" key="3">
    <source>
        <dbReference type="Proteomes" id="UP000238701"/>
    </source>
</evidence>
<reference evidence="3" key="1">
    <citation type="submission" date="2018-02" db="EMBL/GenBank/DDBJ databases">
        <authorList>
            <person name="Hausmann B."/>
        </authorList>
    </citation>
    <scope>NUCLEOTIDE SEQUENCE [LARGE SCALE GENOMIC DNA]</scope>
    <source>
        <strain evidence="3">Peat soil MAG SbA1</strain>
    </source>
</reference>
<sequence>MTDKKDETASPGYGFGCLVVLAVIGAVVWFWLLPNKYRYSIEYDVATEKVYVQEKPHDCEWEKAPLGNKYCHFEKHVEPVKDDSGKVTAVYVGWEKVEE</sequence>
<name>A0A2U3L2B7_9BACT</name>